<evidence type="ECO:0000256" key="1">
    <source>
        <dbReference type="SAM" id="Phobius"/>
    </source>
</evidence>
<dbReference type="Proteomes" id="UP000839052">
    <property type="component" value="Chromosome"/>
</dbReference>
<dbReference type="RefSeq" id="WP_239796768.1">
    <property type="nucleotide sequence ID" value="NZ_OU912926.1"/>
</dbReference>
<keyword evidence="1" id="KW-0472">Membrane</keyword>
<accession>A0ABM8YZG0</accession>
<keyword evidence="1" id="KW-0812">Transmembrane</keyword>
<keyword evidence="1" id="KW-1133">Transmembrane helix</keyword>
<sequence length="120" mass="13713">MSDSIFVEIEFFLLIVFSFILPVSIYIYMMWRRVISRKVVLLFGVILITISGVNVVLLQSLSEMATKTPSLLDDRVFTSELSVALYLLPIIFAGIGVNILSHILINHLADAERQFDREHR</sequence>
<feature type="transmembrane region" description="Helical" evidence="1">
    <location>
        <begin position="40"/>
        <end position="61"/>
    </location>
</feature>
<evidence type="ECO:0000313" key="3">
    <source>
        <dbReference type="Proteomes" id="UP000839052"/>
    </source>
</evidence>
<dbReference type="EMBL" id="OU912926">
    <property type="protein sequence ID" value="CAG9932891.1"/>
    <property type="molecule type" value="Genomic_DNA"/>
</dbReference>
<organism evidence="2 3">
    <name type="scientific">Candidatus Nitrotoga arctica</name>
    <dbReference type="NCBI Taxonomy" id="453162"/>
    <lineage>
        <taxon>Bacteria</taxon>
        <taxon>Pseudomonadati</taxon>
        <taxon>Pseudomonadota</taxon>
        <taxon>Betaproteobacteria</taxon>
        <taxon>Nitrosomonadales</taxon>
        <taxon>Gallionellaceae</taxon>
        <taxon>Candidatus Nitrotoga</taxon>
    </lineage>
</organism>
<evidence type="ECO:0000313" key="2">
    <source>
        <dbReference type="EMBL" id="CAG9932891.1"/>
    </source>
</evidence>
<protein>
    <submittedName>
        <fullName evidence="2">Uncharacterized protein</fullName>
    </submittedName>
</protein>
<keyword evidence="3" id="KW-1185">Reference proteome</keyword>
<feature type="transmembrane region" description="Helical" evidence="1">
    <location>
        <begin position="6"/>
        <end position="28"/>
    </location>
</feature>
<feature type="transmembrane region" description="Helical" evidence="1">
    <location>
        <begin position="81"/>
        <end position="105"/>
    </location>
</feature>
<name>A0ABM8YZG0_9PROT</name>
<proteinExistence type="predicted"/>
<gene>
    <name evidence="2" type="ORF">NTG6680_1638</name>
</gene>
<reference evidence="2 3" key="1">
    <citation type="submission" date="2021-10" db="EMBL/GenBank/DDBJ databases">
        <authorList>
            <person name="Koch H."/>
        </authorList>
    </citation>
    <scope>NUCLEOTIDE SEQUENCE [LARGE SCALE GENOMIC DNA]</scope>
    <source>
        <strain evidence="2">6680</strain>
    </source>
</reference>